<dbReference type="SMART" id="SM00448">
    <property type="entry name" value="REC"/>
    <property type="match status" value="1"/>
</dbReference>
<dbReference type="Pfam" id="PF00072">
    <property type="entry name" value="Response_reg"/>
    <property type="match status" value="1"/>
</dbReference>
<protein>
    <recommendedName>
        <fullName evidence="2">histidine kinase</fullName>
        <ecNumber evidence="2">2.7.13.3</ecNumber>
    </recommendedName>
</protein>
<dbReference type="InterPro" id="IPR005467">
    <property type="entry name" value="His_kinase_dom"/>
</dbReference>
<evidence type="ECO:0000256" key="2">
    <source>
        <dbReference type="ARBA" id="ARBA00012438"/>
    </source>
</evidence>
<dbReference type="EMBL" id="CZVV01000061">
    <property type="protein sequence ID" value="CUT02054.1"/>
    <property type="molecule type" value="Genomic_DNA"/>
</dbReference>
<comment type="catalytic activity">
    <reaction evidence="1">
        <text>ATP + protein L-histidine = ADP + protein N-phospho-L-histidine.</text>
        <dbReference type="EC" id="2.7.13.3"/>
    </reaction>
</comment>
<evidence type="ECO:0000313" key="8">
    <source>
        <dbReference type="EMBL" id="CUT02054.1"/>
    </source>
</evidence>
<evidence type="ECO:0000256" key="4">
    <source>
        <dbReference type="PROSITE-ProRule" id="PRU00169"/>
    </source>
</evidence>
<name>A0A656DAA7_KRYT1</name>
<dbReference type="SUPFAM" id="SSF47384">
    <property type="entry name" value="Homodimeric domain of signal transducing histidine kinase"/>
    <property type="match status" value="1"/>
</dbReference>
<dbReference type="SUPFAM" id="SSF55874">
    <property type="entry name" value="ATPase domain of HSP90 chaperone/DNA topoisomerase II/histidine kinase"/>
    <property type="match status" value="1"/>
</dbReference>
<dbReference type="Pfam" id="PF00512">
    <property type="entry name" value="HisKA"/>
    <property type="match status" value="1"/>
</dbReference>
<evidence type="ECO:0000256" key="3">
    <source>
        <dbReference type="ARBA" id="ARBA00022553"/>
    </source>
</evidence>
<evidence type="ECO:0000313" key="10">
    <source>
        <dbReference type="Proteomes" id="UP000243105"/>
    </source>
</evidence>
<feature type="modified residue" description="4-aspartylphosphate" evidence="4">
    <location>
        <position position="53"/>
    </location>
</feature>
<dbReference type="RefSeq" id="WP_072149639.1">
    <property type="nucleotide sequence ID" value="NZ_CZVU01000003.1"/>
</dbReference>
<dbReference type="SUPFAM" id="SSF52172">
    <property type="entry name" value="CheY-like"/>
    <property type="match status" value="1"/>
</dbReference>
<dbReference type="Proteomes" id="UP000243065">
    <property type="component" value="Unassembled WGS sequence"/>
</dbReference>
<dbReference type="InterPro" id="IPR001789">
    <property type="entry name" value="Sig_transdc_resp-reg_receiver"/>
</dbReference>
<reference evidence="9 10" key="1">
    <citation type="submission" date="2015-11" db="EMBL/GenBank/DDBJ databases">
        <authorList>
            <person name="Varghese N."/>
        </authorList>
    </citation>
    <scope>NUCLEOTIDE SEQUENCE [LARGE SCALE GENOMIC DNA]</scope>
    <source>
        <strain evidence="7 9">JGI-24</strain>
        <strain evidence="8 10">JGI-25</strain>
    </source>
</reference>
<dbReference type="PANTHER" id="PTHR43547">
    <property type="entry name" value="TWO-COMPONENT HISTIDINE KINASE"/>
    <property type="match status" value="1"/>
</dbReference>
<dbReference type="InterPro" id="IPR003661">
    <property type="entry name" value="HisK_dim/P_dom"/>
</dbReference>
<evidence type="ECO:0000259" key="6">
    <source>
        <dbReference type="PROSITE" id="PS50110"/>
    </source>
</evidence>
<dbReference type="EMBL" id="CZVU01000003">
    <property type="protein sequence ID" value="CUS96622.1"/>
    <property type="molecule type" value="Genomic_DNA"/>
</dbReference>
<dbReference type="InterPro" id="IPR036097">
    <property type="entry name" value="HisK_dim/P_sf"/>
</dbReference>
<evidence type="ECO:0000313" key="7">
    <source>
        <dbReference type="EMBL" id="CUS96622.1"/>
    </source>
</evidence>
<keyword evidence="7" id="KW-0418">Kinase</keyword>
<dbReference type="Gene3D" id="3.30.565.10">
    <property type="entry name" value="Histidine kinase-like ATPase, C-terminal domain"/>
    <property type="match status" value="1"/>
</dbReference>
<dbReference type="InterPro" id="IPR011006">
    <property type="entry name" value="CheY-like_superfamily"/>
</dbReference>
<evidence type="ECO:0000256" key="1">
    <source>
        <dbReference type="ARBA" id="ARBA00000085"/>
    </source>
</evidence>
<keyword evidence="9" id="KW-1185">Reference proteome</keyword>
<dbReference type="Gene3D" id="3.40.50.2300">
    <property type="match status" value="1"/>
</dbReference>
<dbReference type="InterPro" id="IPR003594">
    <property type="entry name" value="HATPase_dom"/>
</dbReference>
<dbReference type="InterPro" id="IPR036890">
    <property type="entry name" value="HATPase_C_sf"/>
</dbReference>
<gene>
    <name evidence="7" type="ORF">JGI24_00138</name>
    <name evidence="8" type="ORF">JGI25_00997</name>
</gene>
<accession>A0A656DAA7</accession>
<dbReference type="Proteomes" id="UP000243105">
    <property type="component" value="Unassembled WGS sequence"/>
</dbReference>
<sequence length="351" mass="39660">MPDKILIAEDEPASRFIFATILKDGGYDVITCENGYECVEIAKNEKPDAIILDIQMPVMDGFDVLETLKATPEINEIPVIVISANSDPQNIKKAFDLGATEFIAKPVNIEELLIRVSTALKIKKTNDELKKLRSEFTYLLIQDLKNTISVIKGSFELALKNKINELSEDQKLILEIAETAINRHIKLLNEYLELSRLELNIDKISKEQVKLDEIITKIVNRFKTEANYNISISIPNNLKPEVYADKKKIARVLELILEAISNAGGKDVEISLTEDDSNCLIKIVDKNQKITLEEATYIFDKYKQALFQKLPKYNDLGLTISRIIVEAHGGKIWAEPIEESGTAFFIHLPKT</sequence>
<dbReference type="Gene3D" id="1.10.287.130">
    <property type="match status" value="1"/>
</dbReference>
<dbReference type="GO" id="GO:0000155">
    <property type="term" value="F:phosphorelay sensor kinase activity"/>
    <property type="evidence" value="ECO:0007669"/>
    <property type="project" value="InterPro"/>
</dbReference>
<dbReference type="OrthoDB" id="9797769at2"/>
<dbReference type="CDD" id="cd00075">
    <property type="entry name" value="HATPase"/>
    <property type="match status" value="1"/>
</dbReference>
<dbReference type="SMART" id="SM00388">
    <property type="entry name" value="HisKA"/>
    <property type="match status" value="1"/>
</dbReference>
<dbReference type="PROSITE" id="PS50109">
    <property type="entry name" value="HIS_KIN"/>
    <property type="match status" value="1"/>
</dbReference>
<evidence type="ECO:0000313" key="9">
    <source>
        <dbReference type="Proteomes" id="UP000243065"/>
    </source>
</evidence>
<dbReference type="EC" id="2.7.13.3" evidence="2"/>
<feature type="domain" description="Response regulatory" evidence="6">
    <location>
        <begin position="4"/>
        <end position="120"/>
    </location>
</feature>
<evidence type="ECO:0000259" key="5">
    <source>
        <dbReference type="PROSITE" id="PS50109"/>
    </source>
</evidence>
<organism evidence="7 9">
    <name type="scientific">Kryptobacter tengchongensis</name>
    <dbReference type="NCBI Taxonomy" id="1643429"/>
    <lineage>
        <taxon>Bacteria</taxon>
        <taxon>Pseudomonadati</taxon>
        <taxon>Candidatus Kryptoniota</taxon>
        <taxon>Candidatus Kryptobacter</taxon>
    </lineage>
</organism>
<dbReference type="AlphaFoldDB" id="A0A656DAA7"/>
<keyword evidence="7" id="KW-0808">Transferase</keyword>
<keyword evidence="3 4" id="KW-0597">Phosphoprotein</keyword>
<dbReference type="PANTHER" id="PTHR43547:SF2">
    <property type="entry name" value="HYBRID SIGNAL TRANSDUCTION HISTIDINE KINASE C"/>
    <property type="match status" value="1"/>
</dbReference>
<proteinExistence type="predicted"/>
<dbReference type="CDD" id="cd00082">
    <property type="entry name" value="HisKA"/>
    <property type="match status" value="1"/>
</dbReference>
<feature type="domain" description="Histidine kinase" evidence="5">
    <location>
        <begin position="139"/>
        <end position="351"/>
    </location>
</feature>
<dbReference type="PROSITE" id="PS50110">
    <property type="entry name" value="RESPONSE_REGULATORY"/>
    <property type="match status" value="1"/>
</dbReference>
<dbReference type="Pfam" id="PF02518">
    <property type="entry name" value="HATPase_c"/>
    <property type="match status" value="1"/>
</dbReference>